<dbReference type="SUPFAM" id="SSF52540">
    <property type="entry name" value="P-loop containing nucleoside triphosphate hydrolases"/>
    <property type="match status" value="1"/>
</dbReference>
<evidence type="ECO:0000259" key="6">
    <source>
        <dbReference type="SMART" id="SM00382"/>
    </source>
</evidence>
<name>A4S5W4_OSTLU</name>
<dbReference type="SMART" id="SM00382">
    <property type="entry name" value="AAA"/>
    <property type="match status" value="1"/>
</dbReference>
<dbReference type="CDD" id="cd18140">
    <property type="entry name" value="HLD_clamp_RFC"/>
    <property type="match status" value="1"/>
</dbReference>
<keyword evidence="5" id="KW-0067">ATP-binding</keyword>
<gene>
    <name evidence="7" type="ORF">OSTLU_39197</name>
</gene>
<dbReference type="InterPro" id="IPR027417">
    <property type="entry name" value="P-loop_NTPase"/>
</dbReference>
<dbReference type="GO" id="GO:0005524">
    <property type="term" value="F:ATP binding"/>
    <property type="evidence" value="ECO:0007669"/>
    <property type="project" value="UniProtKB-KW"/>
</dbReference>
<dbReference type="SUPFAM" id="SSF48019">
    <property type="entry name" value="post-AAA+ oligomerization domain-like"/>
    <property type="match status" value="1"/>
</dbReference>
<dbReference type="OMA" id="SCNYSSQ"/>
<dbReference type="Gene3D" id="1.20.272.10">
    <property type="match status" value="1"/>
</dbReference>
<evidence type="ECO:0000313" key="8">
    <source>
        <dbReference type="Proteomes" id="UP000001568"/>
    </source>
</evidence>
<comment type="similarity">
    <text evidence="1">Belongs to the activator 1 small subunits family.</text>
</comment>
<dbReference type="STRING" id="436017.A4S5W4"/>
<evidence type="ECO:0000256" key="4">
    <source>
        <dbReference type="ARBA" id="ARBA00022741"/>
    </source>
</evidence>
<dbReference type="GO" id="GO:0006281">
    <property type="term" value="P:DNA repair"/>
    <property type="evidence" value="ECO:0007669"/>
    <property type="project" value="TreeGrafter"/>
</dbReference>
<dbReference type="InterPro" id="IPR047854">
    <property type="entry name" value="RFC_lid"/>
</dbReference>
<dbReference type="FunFam" id="1.10.8.60:FF:000012">
    <property type="entry name" value="Replication factor C subunit 4"/>
    <property type="match status" value="1"/>
</dbReference>
<keyword evidence="3" id="KW-0235">DNA replication</keyword>
<dbReference type="Gene3D" id="1.10.8.60">
    <property type="match status" value="1"/>
</dbReference>
<dbReference type="HOGENOM" id="CLU_042324_0_1_1"/>
<dbReference type="Proteomes" id="UP000001568">
    <property type="component" value="Chromosome 12"/>
</dbReference>
<reference evidence="7 8" key="1">
    <citation type="journal article" date="2007" name="Proc. Natl. Acad. Sci. U.S.A.">
        <title>The tiny eukaryote Ostreococcus provides genomic insights into the paradox of plankton speciation.</title>
        <authorList>
            <person name="Palenik B."/>
            <person name="Grimwood J."/>
            <person name="Aerts A."/>
            <person name="Rouze P."/>
            <person name="Salamov A."/>
            <person name="Putnam N."/>
            <person name="Dupont C."/>
            <person name="Jorgensen R."/>
            <person name="Derelle E."/>
            <person name="Rombauts S."/>
            <person name="Zhou K."/>
            <person name="Otillar R."/>
            <person name="Merchant S.S."/>
            <person name="Podell S."/>
            <person name="Gaasterland T."/>
            <person name="Napoli C."/>
            <person name="Gendler K."/>
            <person name="Manuell A."/>
            <person name="Tai V."/>
            <person name="Vallon O."/>
            <person name="Piganeau G."/>
            <person name="Jancek S."/>
            <person name="Heijde M."/>
            <person name="Jabbari K."/>
            <person name="Bowler C."/>
            <person name="Lohr M."/>
            <person name="Robbens S."/>
            <person name="Werner G."/>
            <person name="Dubchak I."/>
            <person name="Pazour G.J."/>
            <person name="Ren Q."/>
            <person name="Paulsen I."/>
            <person name="Delwiche C."/>
            <person name="Schmutz J."/>
            <person name="Rokhsar D."/>
            <person name="Van de Peer Y."/>
            <person name="Moreau H."/>
            <person name="Grigoriev I.V."/>
        </authorList>
    </citation>
    <scope>NUCLEOTIDE SEQUENCE [LARGE SCALE GENOMIC DNA]</scope>
    <source>
        <strain evidence="7 8">CCE9901</strain>
    </source>
</reference>
<dbReference type="RefSeq" id="XP_001420841.1">
    <property type="nucleotide sequence ID" value="XM_001420804.1"/>
</dbReference>
<dbReference type="KEGG" id="olu:OSTLU_39197"/>
<dbReference type="InterPro" id="IPR050238">
    <property type="entry name" value="DNA_Rep/Repair_Clamp_Loader"/>
</dbReference>
<dbReference type="PANTHER" id="PTHR11669:SF5">
    <property type="entry name" value="REPLICATION FACTOR C SUBUNIT 2"/>
    <property type="match status" value="1"/>
</dbReference>
<keyword evidence="8" id="KW-1185">Reference proteome</keyword>
<dbReference type="GO" id="GO:0006261">
    <property type="term" value="P:DNA-templated DNA replication"/>
    <property type="evidence" value="ECO:0007669"/>
    <property type="project" value="TreeGrafter"/>
</dbReference>
<protein>
    <recommendedName>
        <fullName evidence="6">AAA+ ATPase domain-containing protein</fullName>
    </recommendedName>
</protein>
<dbReference type="InterPro" id="IPR008921">
    <property type="entry name" value="DNA_pol3_clamp-load_cplx_C"/>
</dbReference>
<dbReference type="GO" id="GO:0005663">
    <property type="term" value="C:DNA replication factor C complex"/>
    <property type="evidence" value="ECO:0007669"/>
    <property type="project" value="TreeGrafter"/>
</dbReference>
<dbReference type="OrthoDB" id="4199794at2759"/>
<dbReference type="PANTHER" id="PTHR11669">
    <property type="entry name" value="REPLICATION FACTOR C / DNA POLYMERASE III GAMMA-TAU SUBUNIT"/>
    <property type="match status" value="1"/>
</dbReference>
<organism evidence="7 8">
    <name type="scientific">Ostreococcus lucimarinus (strain CCE9901)</name>
    <dbReference type="NCBI Taxonomy" id="436017"/>
    <lineage>
        <taxon>Eukaryota</taxon>
        <taxon>Viridiplantae</taxon>
        <taxon>Chlorophyta</taxon>
        <taxon>Mamiellophyceae</taxon>
        <taxon>Mamiellales</taxon>
        <taxon>Bathycoccaceae</taxon>
        <taxon>Ostreococcus</taxon>
    </lineage>
</organism>
<feature type="domain" description="AAA+ ATPase" evidence="6">
    <location>
        <begin position="33"/>
        <end position="159"/>
    </location>
</feature>
<proteinExistence type="inferred from homology"/>
<dbReference type="AlphaFoldDB" id="A4S5W4"/>
<keyword evidence="4" id="KW-0547">Nucleotide-binding</keyword>
<dbReference type="Gene3D" id="3.40.50.300">
    <property type="entry name" value="P-loop containing nucleotide triphosphate hydrolases"/>
    <property type="match status" value="1"/>
</dbReference>
<dbReference type="NCBIfam" id="NF001679">
    <property type="entry name" value="PRK00440.1"/>
    <property type="match status" value="1"/>
</dbReference>
<evidence type="ECO:0000256" key="1">
    <source>
        <dbReference type="ARBA" id="ARBA00005378"/>
    </source>
</evidence>
<dbReference type="Pfam" id="PF00004">
    <property type="entry name" value="AAA"/>
    <property type="match status" value="1"/>
</dbReference>
<dbReference type="Pfam" id="PF08542">
    <property type="entry name" value="Rep_fac_C"/>
    <property type="match status" value="1"/>
</dbReference>
<comment type="subunit">
    <text evidence="2">Heterotetramer of subunits RFC2, RFC3, RFC4 and RFC5 that can form a complex with RFC1.</text>
</comment>
<accession>A4S5W4</accession>
<dbReference type="InterPro" id="IPR003959">
    <property type="entry name" value="ATPase_AAA_core"/>
</dbReference>
<dbReference type="Gramene" id="ABO99134">
    <property type="protein sequence ID" value="ABO99134"/>
    <property type="gene ID" value="OSTLU_39197"/>
</dbReference>
<dbReference type="FunFam" id="3.40.50.300:FF:000952">
    <property type="entry name" value="Replication factor C subunit 2"/>
    <property type="match status" value="1"/>
</dbReference>
<dbReference type="GO" id="GO:0005634">
    <property type="term" value="C:nucleus"/>
    <property type="evidence" value="ECO:0007669"/>
    <property type="project" value="TreeGrafter"/>
</dbReference>
<evidence type="ECO:0000256" key="3">
    <source>
        <dbReference type="ARBA" id="ARBA00022705"/>
    </source>
</evidence>
<evidence type="ECO:0000313" key="7">
    <source>
        <dbReference type="EMBL" id="ABO99134.1"/>
    </source>
</evidence>
<dbReference type="InterPro" id="IPR013748">
    <property type="entry name" value="Rep_factorC_C"/>
</dbReference>
<evidence type="ECO:0000256" key="2">
    <source>
        <dbReference type="ARBA" id="ARBA00011480"/>
    </source>
</evidence>
<dbReference type="eggNOG" id="KOG0991">
    <property type="taxonomic scope" value="Eukaryota"/>
</dbReference>
<dbReference type="InterPro" id="IPR003593">
    <property type="entry name" value="AAA+_ATPase"/>
</dbReference>
<dbReference type="CDD" id="cd00009">
    <property type="entry name" value="AAA"/>
    <property type="match status" value="1"/>
</dbReference>
<sequence>MPWVEKYRPKTLDDLVGNDDAVDRMRTMVRSGFMPNLIFSGPPGCGKTSAIGVLARELLGDKYKEAVLEMNASDERGIDVVRNKIKMFAQKKVTLAPGRTKLVILDEADSMTTAAQQAMRRTMEIYSATTRFALACNTSEKVIEPIQSRCAIVRFGKLTDAQVLKRLMTVVEAEKVTYVPKGLEAIVFTADGDMRQALNNLQSTALGFGMVNEENVFRVCDQPHPNIVRDAFSFILQGNVDDAYARLKSLHDQGYSVFDIIGTMYRVCKNFDDTAMPEFIKLELIRIIGFTHLRLSEGCATMIQIGGGVARMVELVSDAKKMGGYSAELGLDAL</sequence>
<dbReference type="GO" id="GO:0016887">
    <property type="term" value="F:ATP hydrolysis activity"/>
    <property type="evidence" value="ECO:0007669"/>
    <property type="project" value="InterPro"/>
</dbReference>
<dbReference type="EMBL" id="CP000592">
    <property type="protein sequence ID" value="ABO99134.1"/>
    <property type="molecule type" value="Genomic_DNA"/>
</dbReference>
<dbReference type="Pfam" id="PF21960">
    <property type="entry name" value="RCF1-5-like_lid"/>
    <property type="match status" value="1"/>
</dbReference>
<dbReference type="GO" id="GO:0003677">
    <property type="term" value="F:DNA binding"/>
    <property type="evidence" value="ECO:0007669"/>
    <property type="project" value="InterPro"/>
</dbReference>
<dbReference type="GO" id="GO:0003689">
    <property type="term" value="F:DNA clamp loader activity"/>
    <property type="evidence" value="ECO:0007669"/>
    <property type="project" value="TreeGrafter"/>
</dbReference>
<dbReference type="GeneID" id="5004700"/>
<evidence type="ECO:0000256" key="5">
    <source>
        <dbReference type="ARBA" id="ARBA00022840"/>
    </source>
</evidence>